<dbReference type="EMBL" id="BK014908">
    <property type="protein sequence ID" value="DAD81818.1"/>
    <property type="molecule type" value="Genomic_DNA"/>
</dbReference>
<proteinExistence type="predicted"/>
<organism evidence="1">
    <name type="scientific">Siphoviridae sp. ctvyM23</name>
    <dbReference type="NCBI Taxonomy" id="2826514"/>
    <lineage>
        <taxon>Viruses</taxon>
        <taxon>Duplodnaviria</taxon>
        <taxon>Heunggongvirae</taxon>
        <taxon>Uroviricota</taxon>
        <taxon>Caudoviricetes</taxon>
    </lineage>
</organism>
<name>A0A8S5MHT8_9CAUD</name>
<evidence type="ECO:0008006" key="2">
    <source>
        <dbReference type="Google" id="ProtNLM"/>
    </source>
</evidence>
<reference evidence="1" key="1">
    <citation type="journal article" date="2021" name="Proc. Natl. Acad. Sci. U.S.A.">
        <title>A Catalog of Tens of Thousands of Viruses from Human Metagenomes Reveals Hidden Associations with Chronic Diseases.</title>
        <authorList>
            <person name="Tisza M.J."/>
            <person name="Buck C.B."/>
        </authorList>
    </citation>
    <scope>NUCLEOTIDE SEQUENCE</scope>
    <source>
        <strain evidence="1">CtvyM23</strain>
    </source>
</reference>
<protein>
    <recommendedName>
        <fullName evidence="2">Internal virion protein</fullName>
    </recommendedName>
</protein>
<accession>A0A8S5MHT8</accession>
<evidence type="ECO:0000313" key="1">
    <source>
        <dbReference type="EMBL" id="DAD81818.1"/>
    </source>
</evidence>
<sequence length="269" mass="29553">MAIPQYTQANYGSYLQNTRVTIFNQKSISSNQFSQQAMNTGTTRMKSYVDKIPNKNAWTTIAKAATYASAEFMSSMQQRRSLEANSSNAFYQAQQANLNAELAKLDKQNLDVATVVAQYDVYNQYRMGEIQAMEQGVEDAQKIASQRVQSASSGVQMDSGSKAELDQTNVLSAKINQYIIQKNTNSNAAQARQQVYALMRQASDAQMQEANYRAQALIATGEGVAYNTMAKSIKPLENALLGATDSILNIWGGGSSAGGKDWSQMFSFK</sequence>